<evidence type="ECO:0000259" key="2">
    <source>
        <dbReference type="Pfam" id="PF09949"/>
    </source>
</evidence>
<keyword evidence="4" id="KW-1185">Reference proteome</keyword>
<dbReference type="PANTHER" id="PTHR28208:SF3">
    <property type="entry name" value="PHOSPHATIDATE PHOSPHATASE APP1"/>
    <property type="match status" value="1"/>
</dbReference>
<dbReference type="InterPro" id="IPR052935">
    <property type="entry name" value="Mg2+_PAP"/>
</dbReference>
<gene>
    <name evidence="3" type="ORF">EX30DRAFT_395988</name>
</gene>
<feature type="region of interest" description="Disordered" evidence="1">
    <location>
        <begin position="1"/>
        <end position="20"/>
    </location>
</feature>
<proteinExistence type="predicted"/>
<evidence type="ECO:0000313" key="3">
    <source>
        <dbReference type="EMBL" id="TGZ80838.1"/>
    </source>
</evidence>
<evidence type="ECO:0000256" key="1">
    <source>
        <dbReference type="SAM" id="MobiDB-lite"/>
    </source>
</evidence>
<name>A0A4S2MW32_9PEZI</name>
<reference evidence="3 4" key="1">
    <citation type="submission" date="2019-04" db="EMBL/GenBank/DDBJ databases">
        <title>Comparative genomics and transcriptomics to analyze fruiting body development in filamentous ascomycetes.</title>
        <authorList>
            <consortium name="DOE Joint Genome Institute"/>
            <person name="Lutkenhaus R."/>
            <person name="Traeger S."/>
            <person name="Breuer J."/>
            <person name="Kuo A."/>
            <person name="Lipzen A."/>
            <person name="Pangilinan J."/>
            <person name="Dilworth D."/>
            <person name="Sandor L."/>
            <person name="Poggeler S."/>
            <person name="Barry K."/>
            <person name="Grigoriev I.V."/>
            <person name="Nowrousian M."/>
        </authorList>
    </citation>
    <scope>NUCLEOTIDE SEQUENCE [LARGE SCALE GENOMIC DNA]</scope>
    <source>
        <strain evidence="3 4">CBS 389.68</strain>
    </source>
</reference>
<dbReference type="AlphaFoldDB" id="A0A4S2MW32"/>
<dbReference type="GO" id="GO:0008195">
    <property type="term" value="F:phosphatidate phosphatase activity"/>
    <property type="evidence" value="ECO:0007669"/>
    <property type="project" value="InterPro"/>
</dbReference>
<dbReference type="STRING" id="341454.A0A4S2MW32"/>
<dbReference type="Proteomes" id="UP000298138">
    <property type="component" value="Unassembled WGS sequence"/>
</dbReference>
<dbReference type="OrthoDB" id="2117591at2759"/>
<sequence length="913" mass="100203">MTSRVPAPKTSAGASENPDIHHHHQITIPLPSSTTTGHLASNVLTLPPPPTPTLYSRHPWELRSSSSTTAQLPRLLQRLRRRLRASFTTARFLVFPGIRPRLQGRIYKAVVWLRSRTRPSTGSLLERSSRDTRYLRAPNGDPIGRSSVIRTRAARRNTTEMFQGSRPGGTDENTDAGWGKYYRAASQYAPSIANRSETSTPREPGARRKKLVGYLQAANELRQSYTAAYAARSAEANQSREVVGDDWPQVTTANADGGELMLFPSYARVRPPPTPGFPSAEDDNGDGKREEWRLADPSRREVDALIEVDVRGWLYIPHSGPMNRKSRYALWAARQLCGLPPEPSADLSPEEQQAAAAEFAAQSQPLNGGMTNSNPEVPAGGGITSRIPYWRSTDPANAQSTMTPAEIKAAHVAFNTRLAPFTYRPIANTPITIFFYNDTHSQSRQLLTSANGHFSLRAELAFIPTHVRVLATEHLSATEDVCLHPPDGISLISDIDDTVKHSAITMGTREVFRNTFTAPLPSLAIPGVAQWYRKLAGPPYNVSIHYISNSPWQLYPLLRSFFQETGLPAGSFHLKQYSGMLQGIFEPVAERKKGTVERVIMDFPHRKWILVGDSGEQDLEVYTEMAERWPEKILAICIRDITSTITPSKASEESASFFDSKFSAPPLPRRVNTDLSAREMGPLIDFPPQHGTPPPPQKPIPNPNPHRAPTPPQPPQKPKSLRGPPIAPKPANLQSQPHLFPHPPGTEPTSNFPWPRPPSRASTLSVNTPHSSSPSPYDGHEYPPPSHSASSLDPPTPDSLSSTPASSSSASSAKMKVANLAGLAGIASASTAAAGTNPQMQLTEQMVSKREDLWVRRWESARERLDALGVRLVRWRKGADVQDIVVDAVEKELGIGKGRKDAGRTGSAWNGLD</sequence>
<feature type="domain" description="Phosphatidate phosphatase APP1 catalytic" evidence="2">
    <location>
        <begin position="489"/>
        <end position="640"/>
    </location>
</feature>
<feature type="compositionally biased region" description="Pro residues" evidence="1">
    <location>
        <begin position="690"/>
        <end position="717"/>
    </location>
</feature>
<dbReference type="Pfam" id="PF09949">
    <property type="entry name" value="APP1_cat"/>
    <property type="match status" value="1"/>
</dbReference>
<dbReference type="InParanoid" id="A0A4S2MW32"/>
<dbReference type="InterPro" id="IPR019236">
    <property type="entry name" value="APP1_cat"/>
</dbReference>
<dbReference type="GO" id="GO:0030479">
    <property type="term" value="C:actin cortical patch"/>
    <property type="evidence" value="ECO:0007669"/>
    <property type="project" value="TreeGrafter"/>
</dbReference>
<protein>
    <recommendedName>
        <fullName evidence="2">Phosphatidate phosphatase APP1 catalytic domain-containing protein</fullName>
    </recommendedName>
</protein>
<feature type="compositionally biased region" description="Polar residues" evidence="1">
    <location>
        <begin position="760"/>
        <end position="775"/>
    </location>
</feature>
<dbReference type="PANTHER" id="PTHR28208">
    <property type="entry name" value="PHOSPHATIDATE PHOSPHATASE APP1"/>
    <property type="match status" value="1"/>
</dbReference>
<dbReference type="EMBL" id="ML220122">
    <property type="protein sequence ID" value="TGZ80838.1"/>
    <property type="molecule type" value="Genomic_DNA"/>
</dbReference>
<feature type="region of interest" description="Disordered" evidence="1">
    <location>
        <begin position="648"/>
        <end position="814"/>
    </location>
</feature>
<organism evidence="3 4">
    <name type="scientific">Ascodesmis nigricans</name>
    <dbReference type="NCBI Taxonomy" id="341454"/>
    <lineage>
        <taxon>Eukaryota</taxon>
        <taxon>Fungi</taxon>
        <taxon>Dikarya</taxon>
        <taxon>Ascomycota</taxon>
        <taxon>Pezizomycotina</taxon>
        <taxon>Pezizomycetes</taxon>
        <taxon>Pezizales</taxon>
        <taxon>Ascodesmidaceae</taxon>
        <taxon>Ascodesmis</taxon>
    </lineage>
</organism>
<accession>A0A4S2MW32</accession>
<evidence type="ECO:0000313" key="4">
    <source>
        <dbReference type="Proteomes" id="UP000298138"/>
    </source>
</evidence>
<feature type="compositionally biased region" description="Low complexity" evidence="1">
    <location>
        <begin position="788"/>
        <end position="814"/>
    </location>
</feature>